<proteinExistence type="predicted"/>
<accession>A0A0F9J5Z7</accession>
<comment type="caution">
    <text evidence="1">The sequence shown here is derived from an EMBL/GenBank/DDBJ whole genome shotgun (WGS) entry which is preliminary data.</text>
</comment>
<gene>
    <name evidence="1" type="ORF">LCGC14_1496220</name>
</gene>
<dbReference type="EMBL" id="LAZR01010807">
    <property type="protein sequence ID" value="KKM64958.1"/>
    <property type="molecule type" value="Genomic_DNA"/>
</dbReference>
<organism evidence="1">
    <name type="scientific">marine sediment metagenome</name>
    <dbReference type="NCBI Taxonomy" id="412755"/>
    <lineage>
        <taxon>unclassified sequences</taxon>
        <taxon>metagenomes</taxon>
        <taxon>ecological metagenomes</taxon>
    </lineage>
</organism>
<name>A0A0F9J5Z7_9ZZZZ</name>
<evidence type="ECO:0000313" key="1">
    <source>
        <dbReference type="EMBL" id="KKM64958.1"/>
    </source>
</evidence>
<dbReference type="AlphaFoldDB" id="A0A0F9J5Z7"/>
<reference evidence="1" key="1">
    <citation type="journal article" date="2015" name="Nature">
        <title>Complex archaea that bridge the gap between prokaryotes and eukaryotes.</title>
        <authorList>
            <person name="Spang A."/>
            <person name="Saw J.H."/>
            <person name="Jorgensen S.L."/>
            <person name="Zaremba-Niedzwiedzka K."/>
            <person name="Martijn J."/>
            <person name="Lind A.E."/>
            <person name="van Eijk R."/>
            <person name="Schleper C."/>
            <person name="Guy L."/>
            <person name="Ettema T.J."/>
        </authorList>
    </citation>
    <scope>NUCLEOTIDE SEQUENCE</scope>
</reference>
<protein>
    <submittedName>
        <fullName evidence="1">Uncharacterized protein</fullName>
    </submittedName>
</protein>
<sequence>MTNHYKVRSPVSKEYGRFLGRILVPFGWWPRARVYNNLRLPVNVVVHQVRHAVRFHPDVFK</sequence>